<reference evidence="4" key="3">
    <citation type="submission" date="2015-04" db="UniProtKB">
        <authorList>
            <consortium name="EnsemblPlants"/>
        </authorList>
    </citation>
    <scope>IDENTIFICATION</scope>
    <source>
        <strain evidence="4">cv. Jemalong A17</strain>
    </source>
</reference>
<evidence type="ECO:0000313" key="4">
    <source>
        <dbReference type="EnsemblPlants" id="AES88934"/>
    </source>
</evidence>
<dbReference type="PaxDb" id="3880-AES88934"/>
<dbReference type="EMBL" id="CM001220">
    <property type="protein sequence ID" value="AES88934.2"/>
    <property type="molecule type" value="Genomic_DNA"/>
</dbReference>
<feature type="signal peptide" evidence="1">
    <location>
        <begin position="1"/>
        <end position="23"/>
    </location>
</feature>
<dbReference type="InterPro" id="IPR009810">
    <property type="entry name" value="Nodulin_late_dom"/>
</dbReference>
<keyword evidence="5" id="KW-1185">Reference proteome</keyword>
<reference evidence="3 5" key="2">
    <citation type="journal article" date="2014" name="BMC Genomics">
        <title>An improved genome release (version Mt4.0) for the model legume Medicago truncatula.</title>
        <authorList>
            <person name="Tang H."/>
            <person name="Krishnakumar V."/>
            <person name="Bidwell S."/>
            <person name="Rosen B."/>
            <person name="Chan A."/>
            <person name="Zhou S."/>
            <person name="Gentzbittel L."/>
            <person name="Childs K.L."/>
            <person name="Yandell M."/>
            <person name="Gundlach H."/>
            <person name="Mayer K.F."/>
            <person name="Schwartz D.C."/>
            <person name="Town C.D."/>
        </authorList>
    </citation>
    <scope>GENOME REANNOTATION</scope>
    <source>
        <strain evidence="4 5">cv. Jemalong A17</strain>
    </source>
</reference>
<evidence type="ECO:0000256" key="1">
    <source>
        <dbReference type="SAM" id="SignalP"/>
    </source>
</evidence>
<evidence type="ECO:0000259" key="2">
    <source>
        <dbReference type="Pfam" id="PF07127"/>
    </source>
</evidence>
<accession>G7JCH3</accession>
<dbReference type="GO" id="GO:0046872">
    <property type="term" value="F:metal ion binding"/>
    <property type="evidence" value="ECO:0007669"/>
    <property type="project" value="InterPro"/>
</dbReference>
<reference evidence="3 5" key="1">
    <citation type="journal article" date="2011" name="Nature">
        <title>The Medicago genome provides insight into the evolution of rhizobial symbioses.</title>
        <authorList>
            <person name="Young N.D."/>
            <person name="Debelle F."/>
            <person name="Oldroyd G.E."/>
            <person name="Geurts R."/>
            <person name="Cannon S.B."/>
            <person name="Udvardi M.K."/>
            <person name="Benedito V.A."/>
            <person name="Mayer K.F."/>
            <person name="Gouzy J."/>
            <person name="Schoof H."/>
            <person name="Van de Peer Y."/>
            <person name="Proost S."/>
            <person name="Cook D.R."/>
            <person name="Meyers B.C."/>
            <person name="Spannagl M."/>
            <person name="Cheung F."/>
            <person name="De Mita S."/>
            <person name="Krishnakumar V."/>
            <person name="Gundlach H."/>
            <person name="Zhou S."/>
            <person name="Mudge J."/>
            <person name="Bharti A.K."/>
            <person name="Murray J.D."/>
            <person name="Naoumkina M.A."/>
            <person name="Rosen B."/>
            <person name="Silverstein K.A."/>
            <person name="Tang H."/>
            <person name="Rombauts S."/>
            <person name="Zhao P.X."/>
            <person name="Zhou P."/>
            <person name="Barbe V."/>
            <person name="Bardou P."/>
            <person name="Bechner M."/>
            <person name="Bellec A."/>
            <person name="Berger A."/>
            <person name="Berges H."/>
            <person name="Bidwell S."/>
            <person name="Bisseling T."/>
            <person name="Choisne N."/>
            <person name="Couloux A."/>
            <person name="Denny R."/>
            <person name="Deshpande S."/>
            <person name="Dai X."/>
            <person name="Doyle J.J."/>
            <person name="Dudez A.M."/>
            <person name="Farmer A.D."/>
            <person name="Fouteau S."/>
            <person name="Franken C."/>
            <person name="Gibelin C."/>
            <person name="Gish J."/>
            <person name="Goldstein S."/>
            <person name="Gonzalez A.J."/>
            <person name="Green P.J."/>
            <person name="Hallab A."/>
            <person name="Hartog M."/>
            <person name="Hua A."/>
            <person name="Humphray S.J."/>
            <person name="Jeong D.H."/>
            <person name="Jing Y."/>
            <person name="Jocker A."/>
            <person name="Kenton S.M."/>
            <person name="Kim D.J."/>
            <person name="Klee K."/>
            <person name="Lai H."/>
            <person name="Lang C."/>
            <person name="Lin S."/>
            <person name="Macmil S.L."/>
            <person name="Magdelenat G."/>
            <person name="Matthews L."/>
            <person name="McCorrison J."/>
            <person name="Monaghan E.L."/>
            <person name="Mun J.H."/>
            <person name="Najar F.Z."/>
            <person name="Nicholson C."/>
            <person name="Noirot C."/>
            <person name="O'Bleness M."/>
            <person name="Paule C.R."/>
            <person name="Poulain J."/>
            <person name="Prion F."/>
            <person name="Qin B."/>
            <person name="Qu C."/>
            <person name="Retzel E.F."/>
            <person name="Riddle C."/>
            <person name="Sallet E."/>
            <person name="Samain S."/>
            <person name="Samson N."/>
            <person name="Sanders I."/>
            <person name="Saurat O."/>
            <person name="Scarpelli C."/>
            <person name="Schiex T."/>
            <person name="Segurens B."/>
            <person name="Severin A.J."/>
            <person name="Sherrier D.J."/>
            <person name="Shi R."/>
            <person name="Sims S."/>
            <person name="Singer S.R."/>
            <person name="Sinharoy S."/>
            <person name="Sterck L."/>
            <person name="Viollet A."/>
            <person name="Wang B.B."/>
            <person name="Wang K."/>
            <person name="Wang M."/>
            <person name="Wang X."/>
            <person name="Warfsmann J."/>
            <person name="Weissenbach J."/>
            <person name="White D.D."/>
            <person name="White J.D."/>
            <person name="Wiley G.B."/>
            <person name="Wincker P."/>
            <person name="Xing Y."/>
            <person name="Yang L."/>
            <person name="Yao Z."/>
            <person name="Ying F."/>
            <person name="Zhai J."/>
            <person name="Zhou L."/>
            <person name="Zuber A."/>
            <person name="Denarie J."/>
            <person name="Dixon R.A."/>
            <person name="May G.D."/>
            <person name="Schwartz D.C."/>
            <person name="Rogers J."/>
            <person name="Quetier F."/>
            <person name="Town C.D."/>
            <person name="Roe B.A."/>
        </authorList>
    </citation>
    <scope>NUCLEOTIDE SEQUENCE [LARGE SCALE GENOMIC DNA]</scope>
    <source>
        <strain evidence="3">A17</strain>
        <strain evidence="4 5">cv. Jemalong A17</strain>
    </source>
</reference>
<feature type="domain" description="Late nodulin" evidence="2">
    <location>
        <begin position="1"/>
        <end position="51"/>
    </location>
</feature>
<dbReference type="EnsemblPlants" id="AES88934">
    <property type="protein sequence ID" value="AES88934"/>
    <property type="gene ID" value="MTR_4g065085"/>
</dbReference>
<keyword evidence="1" id="KW-0732">Signal</keyword>
<sequence length="92" mass="10392">MAEILKFVYIVILFISILLVVETEQCVYDADCEKIYPLHRQHLFKCIKAFCVRLGRQNQVEEVHVAKDGVFPSTVHAADATGVDAKGRKDLS</sequence>
<name>G7JCH3_MEDTR</name>
<evidence type="ECO:0000313" key="5">
    <source>
        <dbReference type="Proteomes" id="UP000002051"/>
    </source>
</evidence>
<accession>A0A0C3WY66</accession>
<dbReference type="HOGENOM" id="CLU_2416614_0_0_1"/>
<dbReference type="AlphaFoldDB" id="G7JCH3"/>
<dbReference type="Pfam" id="PF07127">
    <property type="entry name" value="Nodulin_late"/>
    <property type="match status" value="1"/>
</dbReference>
<dbReference type="Proteomes" id="UP000002051">
    <property type="component" value="Chromosome 4"/>
</dbReference>
<proteinExistence type="predicted"/>
<evidence type="ECO:0000313" key="3">
    <source>
        <dbReference type="EMBL" id="AES88934.2"/>
    </source>
</evidence>
<gene>
    <name evidence="3" type="ordered locus">MTR_4g065085</name>
</gene>
<protein>
    <submittedName>
        <fullName evidence="3">Late nodulin</fullName>
    </submittedName>
</protein>
<feature type="chain" id="PRO_5014572847" evidence="1">
    <location>
        <begin position="24"/>
        <end position="92"/>
    </location>
</feature>
<organism evidence="3 5">
    <name type="scientific">Medicago truncatula</name>
    <name type="common">Barrel medic</name>
    <name type="synonym">Medicago tribuloides</name>
    <dbReference type="NCBI Taxonomy" id="3880"/>
    <lineage>
        <taxon>Eukaryota</taxon>
        <taxon>Viridiplantae</taxon>
        <taxon>Streptophyta</taxon>
        <taxon>Embryophyta</taxon>
        <taxon>Tracheophyta</taxon>
        <taxon>Spermatophyta</taxon>
        <taxon>Magnoliopsida</taxon>
        <taxon>eudicotyledons</taxon>
        <taxon>Gunneridae</taxon>
        <taxon>Pentapetalae</taxon>
        <taxon>rosids</taxon>
        <taxon>fabids</taxon>
        <taxon>Fabales</taxon>
        <taxon>Fabaceae</taxon>
        <taxon>Papilionoideae</taxon>
        <taxon>50 kb inversion clade</taxon>
        <taxon>NPAAA clade</taxon>
        <taxon>Hologalegina</taxon>
        <taxon>IRL clade</taxon>
        <taxon>Trifolieae</taxon>
        <taxon>Medicago</taxon>
    </lineage>
</organism>